<name>A0A0K8UBQ1_BACLA</name>
<sequence length="420" mass="47586">MAEEIKDSKGTGDADLPIAIQRNVTIRQLNRKAFLIYPTLQKGRNIDGEIKYIQRKFSAIKIDLKCHKMGLSKSKKRRLRRKRQEHARLNKGTPDMNKVAANPVLVGNAESKNDGIKNELDIKINILARETREENRNVSILYRNNSKQGSDTVAKSPLTLGNVYCVKDNLVVLKDNALDSEINAETNKSNENKGILSNESNHEKNIRLSSRKRKKDEHFSKSTILFPTQNSKPTKENEMSAQSKTEALNFSKINESSADRNLNYELSTLKLVESKFFTKNANIFASISSKSTNHNESTENRKETKHASKSKSETSPKKYKPVKLATKNDIDPKYLFQPIKAAKLSADHNMDTKLASQSKSQIASNNSKSTIYNGLYAQRPQRTKRFTKRRRKISPKNSGVPIGLVLDKLKSREFSIIHSK</sequence>
<feature type="compositionally biased region" description="Basic and acidic residues" evidence="1">
    <location>
        <begin position="296"/>
        <end position="316"/>
    </location>
</feature>
<reference evidence="2" key="1">
    <citation type="submission" date="2015-06" db="EMBL/GenBank/DDBJ databases">
        <authorList>
            <person name="Hoefler B.C."/>
            <person name="Straight P.D."/>
        </authorList>
    </citation>
    <scope>NUCLEOTIDE SEQUENCE</scope>
</reference>
<dbReference type="AlphaFoldDB" id="A0A0K8UBQ1"/>
<gene>
    <name evidence="3" type="ORF">c1_g2_i1</name>
    <name evidence="2" type="ORF">c1_g2_i2</name>
</gene>
<protein>
    <submittedName>
        <fullName evidence="2">Uncharacterized protein</fullName>
    </submittedName>
</protein>
<feature type="region of interest" description="Disordered" evidence="1">
    <location>
        <begin position="189"/>
        <end position="243"/>
    </location>
</feature>
<proteinExistence type="predicted"/>
<dbReference type="EMBL" id="GDHF01028296">
    <property type="protein sequence ID" value="JAI24018.1"/>
    <property type="molecule type" value="Transcribed_RNA"/>
</dbReference>
<dbReference type="OrthoDB" id="10384521at2759"/>
<feature type="region of interest" description="Disordered" evidence="1">
    <location>
        <begin position="290"/>
        <end position="324"/>
    </location>
</feature>
<dbReference type="EMBL" id="GDHF01020511">
    <property type="protein sequence ID" value="JAI31803.1"/>
    <property type="molecule type" value="Transcribed_RNA"/>
</dbReference>
<evidence type="ECO:0000256" key="1">
    <source>
        <dbReference type="SAM" id="MobiDB-lite"/>
    </source>
</evidence>
<organism evidence="2">
    <name type="scientific">Bactrocera latifrons</name>
    <name type="common">Malaysian fruit fly</name>
    <name type="synonym">Chaetodacus latifrons</name>
    <dbReference type="NCBI Taxonomy" id="174628"/>
    <lineage>
        <taxon>Eukaryota</taxon>
        <taxon>Metazoa</taxon>
        <taxon>Ecdysozoa</taxon>
        <taxon>Arthropoda</taxon>
        <taxon>Hexapoda</taxon>
        <taxon>Insecta</taxon>
        <taxon>Pterygota</taxon>
        <taxon>Neoptera</taxon>
        <taxon>Endopterygota</taxon>
        <taxon>Diptera</taxon>
        <taxon>Brachycera</taxon>
        <taxon>Muscomorpha</taxon>
        <taxon>Tephritoidea</taxon>
        <taxon>Tephritidae</taxon>
        <taxon>Bactrocera</taxon>
        <taxon>Bactrocera</taxon>
    </lineage>
</organism>
<feature type="compositionally biased region" description="Polar residues" evidence="1">
    <location>
        <begin position="221"/>
        <end position="232"/>
    </location>
</feature>
<accession>A0A0K8UBQ1</accession>
<evidence type="ECO:0000313" key="3">
    <source>
        <dbReference type="EMBL" id="JAI31803.1"/>
    </source>
</evidence>
<evidence type="ECO:0000313" key="2">
    <source>
        <dbReference type="EMBL" id="JAI24018.1"/>
    </source>
</evidence>